<dbReference type="Pfam" id="PF00908">
    <property type="entry name" value="dTDP_sugar_isom"/>
    <property type="match status" value="1"/>
</dbReference>
<dbReference type="RefSeq" id="WP_186815090.1">
    <property type="nucleotide sequence ID" value="NZ_BAAARO010000013.1"/>
</dbReference>
<accession>A0A512CZN0</accession>
<dbReference type="Proteomes" id="UP000321534">
    <property type="component" value="Unassembled WGS sequence"/>
</dbReference>
<dbReference type="InterPro" id="IPR011051">
    <property type="entry name" value="RmlC_Cupin_sf"/>
</dbReference>
<proteinExistence type="inferred from homology"/>
<comment type="similarity">
    <text evidence="1">Belongs to the dTDP-4-dehydrorhamnose 3,5-epimerase family.</text>
</comment>
<evidence type="ECO:0000256" key="2">
    <source>
        <dbReference type="PIRSR" id="PIRSR600888-1"/>
    </source>
</evidence>
<feature type="site" description="Participates in a stacking interaction with the thymidine ring of dTDP-4-oxo-6-deoxyglucose" evidence="3">
    <location>
        <position position="138"/>
    </location>
</feature>
<keyword evidence="5" id="KW-1185">Reference proteome</keyword>
<protein>
    <submittedName>
        <fullName evidence="4">dTDP-4-dehydrorhamnose 3,5-epimerase</fullName>
    </submittedName>
</protein>
<evidence type="ECO:0000313" key="5">
    <source>
        <dbReference type="Proteomes" id="UP000321534"/>
    </source>
</evidence>
<dbReference type="PANTHER" id="PTHR21047:SF2">
    <property type="entry name" value="THYMIDINE DIPHOSPHO-4-KETO-RHAMNOSE 3,5-EPIMERASE"/>
    <property type="match status" value="1"/>
</dbReference>
<evidence type="ECO:0000256" key="1">
    <source>
        <dbReference type="ARBA" id="ARBA00010154"/>
    </source>
</evidence>
<dbReference type="EMBL" id="BJYX01000006">
    <property type="protein sequence ID" value="GEO29678.1"/>
    <property type="molecule type" value="Genomic_DNA"/>
</dbReference>
<evidence type="ECO:0000256" key="3">
    <source>
        <dbReference type="PIRSR" id="PIRSR600888-3"/>
    </source>
</evidence>
<dbReference type="PANTHER" id="PTHR21047">
    <property type="entry name" value="DTDP-6-DEOXY-D-GLUCOSE-3,5 EPIMERASE"/>
    <property type="match status" value="1"/>
</dbReference>
<dbReference type="SUPFAM" id="SSF51182">
    <property type="entry name" value="RmlC-like cupins"/>
    <property type="match status" value="1"/>
</dbReference>
<name>A0A512CZN0_9MICO</name>
<comment type="caution">
    <text evidence="4">The sequence shown here is derived from an EMBL/GenBank/DDBJ whole genome shotgun (WGS) entry which is preliminary data.</text>
</comment>
<dbReference type="InterPro" id="IPR000888">
    <property type="entry name" value="RmlC-like"/>
</dbReference>
<organism evidence="4 5">
    <name type="scientific">Terrabacter aerolatus</name>
    <dbReference type="NCBI Taxonomy" id="422442"/>
    <lineage>
        <taxon>Bacteria</taxon>
        <taxon>Bacillati</taxon>
        <taxon>Actinomycetota</taxon>
        <taxon>Actinomycetes</taxon>
        <taxon>Micrococcales</taxon>
        <taxon>Intrasporangiaceae</taxon>
        <taxon>Terrabacter</taxon>
    </lineage>
</organism>
<evidence type="ECO:0000313" key="4">
    <source>
        <dbReference type="EMBL" id="GEO29678.1"/>
    </source>
</evidence>
<dbReference type="GO" id="GO:0000271">
    <property type="term" value="P:polysaccharide biosynthetic process"/>
    <property type="evidence" value="ECO:0007669"/>
    <property type="project" value="TreeGrafter"/>
</dbReference>
<gene>
    <name evidence="4" type="primary">rfbC</name>
    <name evidence="4" type="ORF">TAE01_14880</name>
</gene>
<dbReference type="GO" id="GO:0019305">
    <property type="term" value="P:dTDP-rhamnose biosynthetic process"/>
    <property type="evidence" value="ECO:0007669"/>
    <property type="project" value="TreeGrafter"/>
</dbReference>
<dbReference type="CDD" id="cd00438">
    <property type="entry name" value="cupin_RmlC"/>
    <property type="match status" value="1"/>
</dbReference>
<sequence length="202" mass="21792">MDIRPLSIEGAWVVTPRIFPDDRGVFLESFRGDRLAEVVGHRLDVVQTNVSVSSRGTLRGVHFADVPVGQAKYVTAISGSLLDFVVDIRVGSPTFGQWESVLLDSRERQAVYLSEGLGHAFCALEDDTAAHYLCSAAYNPTAEHGINPLDPELALTLPDGIEPLLSPKDTEAPSLADAAASGLLPTYEACQAYRRSLSGERP</sequence>
<feature type="active site" description="Proton donor" evidence="2">
    <location>
        <position position="132"/>
    </location>
</feature>
<dbReference type="InterPro" id="IPR014710">
    <property type="entry name" value="RmlC-like_jellyroll"/>
</dbReference>
<feature type="active site" description="Proton acceptor" evidence="2">
    <location>
        <position position="62"/>
    </location>
</feature>
<dbReference type="GO" id="GO:0005829">
    <property type="term" value="C:cytosol"/>
    <property type="evidence" value="ECO:0007669"/>
    <property type="project" value="TreeGrafter"/>
</dbReference>
<dbReference type="Gene3D" id="2.60.120.10">
    <property type="entry name" value="Jelly Rolls"/>
    <property type="match status" value="1"/>
</dbReference>
<dbReference type="AlphaFoldDB" id="A0A512CZN0"/>
<dbReference type="GO" id="GO:0008830">
    <property type="term" value="F:dTDP-4-dehydrorhamnose 3,5-epimerase activity"/>
    <property type="evidence" value="ECO:0007669"/>
    <property type="project" value="InterPro"/>
</dbReference>
<reference evidence="4 5" key="1">
    <citation type="submission" date="2019-07" db="EMBL/GenBank/DDBJ databases">
        <title>Whole genome shotgun sequence of Terrabacter aerolatus NBRC 106305.</title>
        <authorList>
            <person name="Hosoyama A."/>
            <person name="Uohara A."/>
            <person name="Ohji S."/>
            <person name="Ichikawa N."/>
        </authorList>
    </citation>
    <scope>NUCLEOTIDE SEQUENCE [LARGE SCALE GENOMIC DNA]</scope>
    <source>
        <strain evidence="4 5">NBRC 106305</strain>
    </source>
</reference>